<comment type="caution">
    <text evidence="2">The sequence shown here is derived from an EMBL/GenBank/DDBJ whole genome shotgun (WGS) entry which is preliminary data.</text>
</comment>
<comment type="similarity">
    <text evidence="1">Belongs to the UPF0178 family.</text>
</comment>
<accession>A0A1V4IXS3</accession>
<sequence length="148" mass="16577">MRILVDGDGAAGRDIIEKVARHYCLDLLIFCDINHAIFSDYAEVKIVDSGFQSVDIILINNAQKGDIVVTQDYGVAAMSLAKKGFAISPSGYIYDEENIDRLLMERHIKAKIRRAGGKTTNAKKRTENDDMRLERNLSKLVESSLEDK</sequence>
<protein>
    <submittedName>
        <fullName evidence="2">Uncharacterized protein</fullName>
    </submittedName>
</protein>
<dbReference type="Proteomes" id="UP000190080">
    <property type="component" value="Unassembled WGS sequence"/>
</dbReference>
<evidence type="ECO:0000313" key="2">
    <source>
        <dbReference type="EMBL" id="OPJ64187.1"/>
    </source>
</evidence>
<dbReference type="STRING" id="1450648.CLORY_07520"/>
<dbReference type="EMBL" id="MZGV01000005">
    <property type="protein sequence ID" value="OPJ64187.1"/>
    <property type="molecule type" value="Genomic_DNA"/>
</dbReference>
<organism evidence="2 3">
    <name type="scientific">Clostridium oryzae</name>
    <dbReference type="NCBI Taxonomy" id="1450648"/>
    <lineage>
        <taxon>Bacteria</taxon>
        <taxon>Bacillati</taxon>
        <taxon>Bacillota</taxon>
        <taxon>Clostridia</taxon>
        <taxon>Eubacteriales</taxon>
        <taxon>Clostridiaceae</taxon>
        <taxon>Clostridium</taxon>
    </lineage>
</organism>
<name>A0A1V4IXS3_9CLOT</name>
<dbReference type="RefSeq" id="WP_079422190.1">
    <property type="nucleotide sequence ID" value="NZ_MZGV01000005.1"/>
</dbReference>
<dbReference type="AlphaFoldDB" id="A0A1V4IXS3"/>
<keyword evidence="3" id="KW-1185">Reference proteome</keyword>
<dbReference type="PANTHER" id="PTHR35146">
    <property type="entry name" value="UPF0178 PROTEIN YAII"/>
    <property type="match status" value="1"/>
</dbReference>
<gene>
    <name evidence="2" type="ORF">CLORY_07520</name>
</gene>
<evidence type="ECO:0000313" key="3">
    <source>
        <dbReference type="Proteomes" id="UP000190080"/>
    </source>
</evidence>
<dbReference type="NCBIfam" id="NF001095">
    <property type="entry name" value="PRK00124.1"/>
    <property type="match status" value="1"/>
</dbReference>
<proteinExistence type="inferred from homology"/>
<dbReference type="PANTHER" id="PTHR35146:SF1">
    <property type="entry name" value="UPF0178 PROTEIN YAII"/>
    <property type="match status" value="1"/>
</dbReference>
<dbReference type="OrthoDB" id="9798918at2"/>
<dbReference type="Pfam" id="PF02639">
    <property type="entry name" value="DUF188"/>
    <property type="match status" value="1"/>
</dbReference>
<evidence type="ECO:0000256" key="1">
    <source>
        <dbReference type="ARBA" id="ARBA00008522"/>
    </source>
</evidence>
<dbReference type="InterPro" id="IPR003791">
    <property type="entry name" value="UPF0178"/>
</dbReference>
<reference evidence="2 3" key="1">
    <citation type="submission" date="2017-03" db="EMBL/GenBank/DDBJ databases">
        <title>Genome sequence of Clostridium oryzae DSM 28571.</title>
        <authorList>
            <person name="Poehlein A."/>
            <person name="Daniel R."/>
        </authorList>
    </citation>
    <scope>NUCLEOTIDE SEQUENCE [LARGE SCALE GENOMIC DNA]</scope>
    <source>
        <strain evidence="2 3">DSM 28571</strain>
    </source>
</reference>